<organism evidence="6 7">
    <name type="scientific">Simian adenovirus 8</name>
    <dbReference type="NCBI Taxonomy" id="413258"/>
    <lineage>
        <taxon>Viruses</taxon>
        <taxon>Varidnaviria</taxon>
        <taxon>Bamfordvirae</taxon>
        <taxon>Preplasmiviricota</taxon>
        <taxon>Polisuviricotina</taxon>
        <taxon>Pharingeaviricetes</taxon>
        <taxon>Rowavirales</taxon>
        <taxon>Adenoviridae</taxon>
        <taxon>Mastadenovirus</taxon>
        <taxon>Mastadenovirus longumcaudae</taxon>
        <taxon>Simian mastadenovirus B</taxon>
    </lineage>
</organism>
<dbReference type="GeneID" id="26101490"/>
<keyword evidence="5" id="KW-1119">Modulation of host cell apoptosis by virus</keyword>
<evidence type="ECO:0000256" key="5">
    <source>
        <dbReference type="ARBA" id="ARBA00023323"/>
    </source>
</evidence>
<dbReference type="EMBL" id="KP329561">
    <property type="protein sequence ID" value="ALE30305.1"/>
    <property type="molecule type" value="Genomic_DNA"/>
</dbReference>
<dbReference type="Proteomes" id="UP000132053">
    <property type="component" value="Segment"/>
</dbReference>
<keyword evidence="3" id="KW-0945">Host-virus interaction</keyword>
<dbReference type="RefSeq" id="YP_009174962.1">
    <property type="nucleotide sequence ID" value="NC_028113.1"/>
</dbReference>
<evidence type="ECO:0000313" key="6">
    <source>
        <dbReference type="EMBL" id="ALE30305.1"/>
    </source>
</evidence>
<dbReference type="Pfam" id="PF03307">
    <property type="entry name" value="Adeno_E3_15_3"/>
    <property type="match status" value="1"/>
</dbReference>
<evidence type="ECO:0000256" key="2">
    <source>
        <dbReference type="ARBA" id="ARBA00022518"/>
    </source>
</evidence>
<keyword evidence="2" id="KW-0244">Early protein</keyword>
<evidence type="ECO:0000256" key="1">
    <source>
        <dbReference type="ARBA" id="ARBA00005829"/>
    </source>
</evidence>
<protein>
    <submittedName>
        <fullName evidence="6">14.7K</fullName>
    </submittedName>
</protein>
<dbReference type="InterPro" id="IPR004985">
    <property type="entry name" value="Adeno_E3-15"/>
</dbReference>
<keyword evidence="4" id="KW-1085">Inhibition of host caspases by virus</keyword>
<evidence type="ECO:0000256" key="3">
    <source>
        <dbReference type="ARBA" id="ARBA00022581"/>
    </source>
</evidence>
<dbReference type="KEGG" id="vg:26101490"/>
<proteinExistence type="inferred from homology"/>
<name>A0A0M4MTW5_9ADEN</name>
<comment type="similarity">
    <text evidence="1">Belongs to the adenoviridae E3_15 family.</text>
</comment>
<dbReference type="OrthoDB" id="26753at10239"/>
<reference evidence="6 7" key="1">
    <citation type="journal article" date="2015" name="Arch. Virol.">
        <title>Taxonomy proposal for Old World monkey adenoviruses: characterisation of several non-human, non-ape primate adenovirus lineages.</title>
        <authorList>
            <person name="Panto L."/>
            <person name="Podgorski I.I."/>
            <person name="Janoska M."/>
            <person name="Marko O."/>
            <person name="Harrach B."/>
        </authorList>
    </citation>
    <scope>NUCLEOTIDE SEQUENCE [LARGE SCALE GENOMIC DNA]</scope>
    <source>
        <strain evidence="6">P-5</strain>
    </source>
</reference>
<dbReference type="GO" id="GO:0033668">
    <property type="term" value="P:symbiont-mediated suppression of host apoptosis"/>
    <property type="evidence" value="ECO:0007669"/>
    <property type="project" value="UniProtKB-KW"/>
</dbReference>
<sequence>MADRRDDSTQLDIDGVRTEQLLAARQRQRQDQRQRELQDLKNLHQCKQGVFCLVKQAQLSYHITSMGHQLSYVLPVRRQNLLTMVGTVPVKISQQAGQSEGSVLCQCSNPECLYTLIKTLCGLKEIIPFN</sequence>
<evidence type="ECO:0000256" key="4">
    <source>
        <dbReference type="ARBA" id="ARBA00022615"/>
    </source>
</evidence>
<accession>A0A0M4MTW5</accession>
<evidence type="ECO:0000313" key="7">
    <source>
        <dbReference type="Proteomes" id="UP000132053"/>
    </source>
</evidence>
<dbReference type="GO" id="GO:0052031">
    <property type="term" value="P:symbiont-mediated perturbation of host defense response"/>
    <property type="evidence" value="ECO:0007669"/>
    <property type="project" value="InterPro"/>
</dbReference>